<protein>
    <submittedName>
        <fullName evidence="4">Copper ion binding protein</fullName>
    </submittedName>
</protein>
<gene>
    <name evidence="4" type="ordered locus">Calni_0502</name>
</gene>
<evidence type="ECO:0000256" key="1">
    <source>
        <dbReference type="ARBA" id="ARBA00022723"/>
    </source>
</evidence>
<dbReference type="InterPro" id="IPR036163">
    <property type="entry name" value="HMA_dom_sf"/>
</dbReference>
<name>E4TF76_CALNY</name>
<keyword evidence="1" id="KW-0479">Metal-binding</keyword>
<dbReference type="Pfam" id="PF00403">
    <property type="entry name" value="HMA"/>
    <property type="match status" value="1"/>
</dbReference>
<dbReference type="InterPro" id="IPR017969">
    <property type="entry name" value="Heavy-metal-associated_CS"/>
</dbReference>
<evidence type="ECO:0000313" key="4">
    <source>
        <dbReference type="EMBL" id="ADR18415.1"/>
    </source>
</evidence>
<organism evidence="4 5">
    <name type="scientific">Calditerrivibrio nitroreducens (strain DSM 19672 / NBRC 101217 / Yu37-1)</name>
    <dbReference type="NCBI Taxonomy" id="768670"/>
    <lineage>
        <taxon>Bacteria</taxon>
        <taxon>Pseudomonadati</taxon>
        <taxon>Deferribacterota</taxon>
        <taxon>Deferribacteres</taxon>
        <taxon>Deferribacterales</taxon>
        <taxon>Calditerrivibrionaceae</taxon>
    </lineage>
</organism>
<dbReference type="InterPro" id="IPR006121">
    <property type="entry name" value="HMA_dom"/>
</dbReference>
<dbReference type="PRINTS" id="PR00944">
    <property type="entry name" value="CUEXPORT"/>
</dbReference>
<dbReference type="Gene3D" id="3.30.70.100">
    <property type="match status" value="1"/>
</dbReference>
<reference key="1">
    <citation type="submission" date="2010-11" db="EMBL/GenBank/DDBJ databases">
        <title>The complete genome of chromosome of Calditerrivibrio nitroreducens DSM 19672.</title>
        <authorList>
            <consortium name="US DOE Joint Genome Institute (JGI-PGF)"/>
            <person name="Lucas S."/>
            <person name="Copeland A."/>
            <person name="Lapidus A."/>
            <person name="Bruce D."/>
            <person name="Goodwin L."/>
            <person name="Pitluck S."/>
            <person name="Kyrpides N."/>
            <person name="Mavromatis K."/>
            <person name="Ivanova N."/>
            <person name="Mikhailova N."/>
            <person name="Zeytun A."/>
            <person name="Brettin T."/>
            <person name="Detter J.C."/>
            <person name="Tapia R."/>
            <person name="Han C."/>
            <person name="Land M."/>
            <person name="Hauser L."/>
            <person name="Markowitz V."/>
            <person name="Cheng J.-F."/>
            <person name="Hugenholtz P."/>
            <person name="Woyke T."/>
            <person name="Wu D."/>
            <person name="Spring S."/>
            <person name="Schroeder M."/>
            <person name="Brambilla E."/>
            <person name="Klenk H.-P."/>
            <person name="Eisen J.A."/>
        </authorList>
    </citation>
    <scope>NUCLEOTIDE SEQUENCE [LARGE SCALE GENOMIC DNA]</scope>
    <source>
        <strain>DSM 19672</strain>
    </source>
</reference>
<sequence length="68" mass="7595">MKKVLKVTGMTCHHCKMAVEKEVGNVDGVISVVAFPKENRVEVEFDETKADLEKIKEAIDEAGYEVVE</sequence>
<dbReference type="eggNOG" id="COG2608">
    <property type="taxonomic scope" value="Bacteria"/>
</dbReference>
<evidence type="ECO:0000259" key="3">
    <source>
        <dbReference type="PROSITE" id="PS50846"/>
    </source>
</evidence>
<dbReference type="RefSeq" id="WP_013450630.1">
    <property type="nucleotide sequence ID" value="NC_014758.1"/>
</dbReference>
<dbReference type="InterPro" id="IPR006122">
    <property type="entry name" value="HMA_Cu_ion-bd"/>
</dbReference>
<dbReference type="PROSITE" id="PS50846">
    <property type="entry name" value="HMA_2"/>
    <property type="match status" value="1"/>
</dbReference>
<dbReference type="CDD" id="cd00371">
    <property type="entry name" value="HMA"/>
    <property type="match status" value="1"/>
</dbReference>
<reference evidence="4 5" key="2">
    <citation type="journal article" date="2011" name="Stand. Genomic Sci.">
        <title>Complete genome sequence of Calditerrivibrio nitroreducens type strain (Yu37-1).</title>
        <authorList>
            <person name="Pitluck S."/>
            <person name="Sikorski J."/>
            <person name="Zeytun A."/>
            <person name="Lapidus A."/>
            <person name="Nolan M."/>
            <person name="Lucas S."/>
            <person name="Hammon N."/>
            <person name="Deshpande S."/>
            <person name="Cheng J.F."/>
            <person name="Tapia R."/>
            <person name="Han C."/>
            <person name="Goodwin L."/>
            <person name="Liolios K."/>
            <person name="Pagani I."/>
            <person name="Ivanova N."/>
            <person name="Mavromatis K."/>
            <person name="Pati A."/>
            <person name="Chen A."/>
            <person name="Palaniappan K."/>
            <person name="Hauser L."/>
            <person name="Chang Y.J."/>
            <person name="Jeffries C.D."/>
            <person name="Detter J.C."/>
            <person name="Brambilla E."/>
            <person name="Djao O.D."/>
            <person name="Rohde M."/>
            <person name="Spring S."/>
            <person name="Goker M."/>
            <person name="Woyke T."/>
            <person name="Bristow J."/>
            <person name="Eisen J.A."/>
            <person name="Markowitz V."/>
            <person name="Hugenholtz P."/>
            <person name="Kyrpides N.C."/>
            <person name="Klenk H.P."/>
            <person name="Land M."/>
        </authorList>
    </citation>
    <scope>NUCLEOTIDE SEQUENCE [LARGE SCALE GENOMIC DNA]</scope>
    <source>
        <strain evidence="5">DSM 19672 / NBRC 101217 / Yu37-1</strain>
    </source>
</reference>
<accession>E4TF76</accession>
<dbReference type="HOGENOM" id="CLU_134973_10_4_0"/>
<dbReference type="NCBIfam" id="TIGR00003">
    <property type="entry name" value="copper ion binding protein"/>
    <property type="match status" value="1"/>
</dbReference>
<evidence type="ECO:0000256" key="2">
    <source>
        <dbReference type="ARBA" id="ARBA00023008"/>
    </source>
</evidence>
<dbReference type="InterPro" id="IPR000428">
    <property type="entry name" value="Cu-bd"/>
</dbReference>
<feature type="domain" description="HMA" evidence="3">
    <location>
        <begin position="1"/>
        <end position="67"/>
    </location>
</feature>
<dbReference type="OrthoDB" id="9813965at2"/>
<evidence type="ECO:0000313" key="5">
    <source>
        <dbReference type="Proteomes" id="UP000007039"/>
    </source>
</evidence>
<dbReference type="PROSITE" id="PS01047">
    <property type="entry name" value="HMA_1"/>
    <property type="match status" value="1"/>
</dbReference>
<proteinExistence type="predicted"/>
<dbReference type="STRING" id="768670.Calni_0502"/>
<dbReference type="FunFam" id="3.30.70.100:FF:000001">
    <property type="entry name" value="ATPase copper transporting beta"/>
    <property type="match status" value="1"/>
</dbReference>
<dbReference type="GO" id="GO:0006825">
    <property type="term" value="P:copper ion transport"/>
    <property type="evidence" value="ECO:0007669"/>
    <property type="project" value="InterPro"/>
</dbReference>
<keyword evidence="5" id="KW-1185">Reference proteome</keyword>
<dbReference type="KEGG" id="cni:Calni_0502"/>
<dbReference type="Proteomes" id="UP000007039">
    <property type="component" value="Chromosome"/>
</dbReference>
<dbReference type="AlphaFoldDB" id="E4TF76"/>
<dbReference type="GO" id="GO:0005507">
    <property type="term" value="F:copper ion binding"/>
    <property type="evidence" value="ECO:0007669"/>
    <property type="project" value="InterPro"/>
</dbReference>
<dbReference type="EMBL" id="CP002347">
    <property type="protein sequence ID" value="ADR18415.1"/>
    <property type="molecule type" value="Genomic_DNA"/>
</dbReference>
<dbReference type="SUPFAM" id="SSF55008">
    <property type="entry name" value="HMA, heavy metal-associated domain"/>
    <property type="match status" value="1"/>
</dbReference>
<keyword evidence="2" id="KW-0186">Copper</keyword>